<evidence type="ECO:0000313" key="2">
    <source>
        <dbReference type="Proteomes" id="UP000325273"/>
    </source>
</evidence>
<gene>
    <name evidence="1" type="ORF">FVF58_48660</name>
</gene>
<dbReference type="RefSeq" id="WP_149676635.1">
    <property type="nucleotide sequence ID" value="NZ_VTUZ01000081.1"/>
</dbReference>
<keyword evidence="2" id="KW-1185">Reference proteome</keyword>
<dbReference type="SUPFAM" id="SSF55874">
    <property type="entry name" value="ATPase domain of HSP90 chaperone/DNA topoisomerase II/histidine kinase"/>
    <property type="match status" value="1"/>
</dbReference>
<protein>
    <submittedName>
        <fullName evidence="1">Uncharacterized protein</fullName>
    </submittedName>
</protein>
<evidence type="ECO:0000313" key="1">
    <source>
        <dbReference type="EMBL" id="KAA0997554.1"/>
    </source>
</evidence>
<proteinExistence type="predicted"/>
<dbReference type="Proteomes" id="UP000325273">
    <property type="component" value="Unassembled WGS sequence"/>
</dbReference>
<dbReference type="InterPro" id="IPR036890">
    <property type="entry name" value="HATPase_C_sf"/>
</dbReference>
<dbReference type="Gene3D" id="3.30.565.10">
    <property type="entry name" value="Histidine kinase-like ATPase, C-terminal domain"/>
    <property type="match status" value="1"/>
</dbReference>
<dbReference type="AlphaFoldDB" id="A0A5B0G2B0"/>
<accession>A0A5B0G2B0</accession>
<dbReference type="EMBL" id="VTUZ01000081">
    <property type="protein sequence ID" value="KAA0997554.1"/>
    <property type="molecule type" value="Genomic_DNA"/>
</dbReference>
<sequence>MAAPLAAAALATAKRGQVFTVQLADRTLRVEGDPVRLVQAVNNLLHNAVKYTPKWTHHRECTF</sequence>
<comment type="caution">
    <text evidence="1">The sequence shown here is derived from an EMBL/GenBank/DDBJ whole genome shotgun (WGS) entry which is preliminary data.</text>
</comment>
<organism evidence="1 2">
    <name type="scientific">Paraburkholderia panacisoli</name>
    <dbReference type="NCBI Taxonomy" id="2603818"/>
    <lineage>
        <taxon>Bacteria</taxon>
        <taxon>Pseudomonadati</taxon>
        <taxon>Pseudomonadota</taxon>
        <taxon>Betaproteobacteria</taxon>
        <taxon>Burkholderiales</taxon>
        <taxon>Burkholderiaceae</taxon>
        <taxon>Paraburkholderia</taxon>
    </lineage>
</organism>
<reference evidence="1 2" key="1">
    <citation type="submission" date="2019-08" db="EMBL/GenBank/DDBJ databases">
        <title>Paraburkholderia sp. DCY113.</title>
        <authorList>
            <person name="Kang J."/>
        </authorList>
    </citation>
    <scope>NUCLEOTIDE SEQUENCE [LARGE SCALE GENOMIC DNA]</scope>
    <source>
        <strain evidence="1 2">DCY113</strain>
    </source>
</reference>
<name>A0A5B0G2B0_9BURK</name>